<organism evidence="6 7">
    <name type="scientific">Stygiolobus azoricus</name>
    <dbReference type="NCBI Taxonomy" id="41675"/>
    <lineage>
        <taxon>Archaea</taxon>
        <taxon>Thermoproteota</taxon>
        <taxon>Thermoprotei</taxon>
        <taxon>Sulfolobales</taxon>
        <taxon>Sulfolobaceae</taxon>
        <taxon>Stygiolobus</taxon>
    </lineage>
</organism>
<protein>
    <submittedName>
        <fullName evidence="6">Formate hydrogenlyase</fullName>
    </submittedName>
</protein>
<feature type="transmembrane region" description="Helical" evidence="5">
    <location>
        <begin position="239"/>
        <end position="256"/>
    </location>
</feature>
<evidence type="ECO:0000256" key="1">
    <source>
        <dbReference type="ARBA" id="ARBA00004141"/>
    </source>
</evidence>
<feature type="transmembrane region" description="Helical" evidence="5">
    <location>
        <begin position="268"/>
        <end position="287"/>
    </location>
</feature>
<dbReference type="EMBL" id="CP045483">
    <property type="protein sequence ID" value="QGR18677.1"/>
    <property type="molecule type" value="Genomic_DNA"/>
</dbReference>
<dbReference type="PANTHER" id="PTHR43359">
    <property type="entry name" value="FORMATE HYDROGENLYASE SUBUNIT 4"/>
    <property type="match status" value="1"/>
</dbReference>
<keyword evidence="6" id="KW-0456">Lyase</keyword>
<feature type="transmembrane region" description="Helical" evidence="5">
    <location>
        <begin position="299"/>
        <end position="318"/>
    </location>
</feature>
<feature type="transmembrane region" description="Helical" evidence="5">
    <location>
        <begin position="104"/>
        <end position="125"/>
    </location>
</feature>
<dbReference type="KEGG" id="sazo:D1868_00795"/>
<evidence type="ECO:0000313" key="7">
    <source>
        <dbReference type="Proteomes" id="UP000423396"/>
    </source>
</evidence>
<keyword evidence="3 5" id="KW-1133">Transmembrane helix</keyword>
<dbReference type="AlphaFoldDB" id="A0A650CME9"/>
<feature type="transmembrane region" description="Helical" evidence="5">
    <location>
        <begin position="178"/>
        <end position="196"/>
    </location>
</feature>
<dbReference type="InterPro" id="IPR001694">
    <property type="entry name" value="NADH_UbQ_OxRdtase_su1/FPO"/>
</dbReference>
<dbReference type="OrthoDB" id="15253at2157"/>
<dbReference type="GO" id="GO:0016829">
    <property type="term" value="F:lyase activity"/>
    <property type="evidence" value="ECO:0007669"/>
    <property type="project" value="UniProtKB-KW"/>
</dbReference>
<keyword evidence="7" id="KW-1185">Reference proteome</keyword>
<evidence type="ECO:0000256" key="2">
    <source>
        <dbReference type="ARBA" id="ARBA00022692"/>
    </source>
</evidence>
<reference evidence="6 7" key="1">
    <citation type="submission" date="2019-10" db="EMBL/GenBank/DDBJ databases">
        <title>Genome Sequences from Six Type Strain Members of the Archaeal Family Sulfolobaceae: Acidianus ambivalens, Acidianus infernus, Metallosphaera prunae, Stygiolobus azoricus, Sulfolobus metallicus, and Sulfurisphaera ohwakuensis.</title>
        <authorList>
            <person name="Counts J.A."/>
            <person name="Kelly R.M."/>
        </authorList>
    </citation>
    <scope>NUCLEOTIDE SEQUENCE [LARGE SCALE GENOMIC DNA]</scope>
    <source>
        <strain evidence="6 7">FC6</strain>
    </source>
</reference>
<dbReference type="Proteomes" id="UP000423396">
    <property type="component" value="Chromosome"/>
</dbReference>
<accession>A0A650CME9</accession>
<dbReference type="GeneID" id="42797571"/>
<gene>
    <name evidence="6" type="ORF">D1868_00795</name>
</gene>
<name>A0A650CME9_9CREN</name>
<dbReference type="PANTHER" id="PTHR43359:SF1">
    <property type="entry name" value="FORMATE HYDROGENLYASE SUBUNIT 4-RELATED"/>
    <property type="match status" value="1"/>
</dbReference>
<evidence type="ECO:0000313" key="6">
    <source>
        <dbReference type="EMBL" id="QGR18677.1"/>
    </source>
</evidence>
<evidence type="ECO:0000256" key="3">
    <source>
        <dbReference type="ARBA" id="ARBA00022989"/>
    </source>
</evidence>
<keyword evidence="2 5" id="KW-0812">Transmembrane</keyword>
<comment type="subcellular location">
    <subcellularLocation>
        <location evidence="1">Membrane</location>
        <topology evidence="1">Multi-pass membrane protein</topology>
    </subcellularLocation>
</comment>
<feature type="transmembrane region" description="Helical" evidence="5">
    <location>
        <begin position="69"/>
        <end position="92"/>
    </location>
</feature>
<evidence type="ECO:0000256" key="4">
    <source>
        <dbReference type="ARBA" id="ARBA00023136"/>
    </source>
</evidence>
<sequence>MASNEAYIVEETIVQVLSVILLSPLYQGIYEKALARIQGRRGPSIFQPYYDIYKLIKKEVLVPTTSSEIFIFSPYVMFSIYLMISFVIPVVYPQPVLFTPTVDFLGGALLFSLASFIKILASMQSGSNFVALSASRILSFAFLSEATLITVFFGVALITGTNNPYVTLSYLTKDITHYLSLAHVFISVSFFMLWLFETGKLPVESSGLSELGMIDDGLLYEYSGKLLAILKWGSYIKQYLLGSVLLNVFLFPWFLIKGPLGAIEDVGIMFGKWMLLILIAVIINTTLAKLRLFKVQDFLAVAFLLSLFSLILTVLQGGE</sequence>
<dbReference type="Pfam" id="PF00146">
    <property type="entry name" value="NADHdh"/>
    <property type="match status" value="1"/>
</dbReference>
<evidence type="ECO:0000256" key="5">
    <source>
        <dbReference type="SAM" id="Phobius"/>
    </source>
</evidence>
<dbReference type="GO" id="GO:0005886">
    <property type="term" value="C:plasma membrane"/>
    <property type="evidence" value="ECO:0007669"/>
    <property type="project" value="TreeGrafter"/>
</dbReference>
<dbReference type="InterPro" id="IPR052561">
    <property type="entry name" value="ComplexI_Subunit1"/>
</dbReference>
<dbReference type="RefSeq" id="WP_156004878.1">
    <property type="nucleotide sequence ID" value="NZ_CP045483.1"/>
</dbReference>
<keyword evidence="4 5" id="KW-0472">Membrane</keyword>
<proteinExistence type="predicted"/>
<feature type="transmembrane region" description="Helical" evidence="5">
    <location>
        <begin position="137"/>
        <end position="158"/>
    </location>
</feature>